<feature type="non-terminal residue" evidence="1">
    <location>
        <position position="100"/>
    </location>
</feature>
<evidence type="ECO:0000313" key="2">
    <source>
        <dbReference type="Proteomes" id="UP000031036"/>
    </source>
</evidence>
<proteinExistence type="predicted"/>
<comment type="caution">
    <text evidence="1">The sequence shown here is derived from an EMBL/GenBank/DDBJ whole genome shotgun (WGS) entry which is preliminary data.</text>
</comment>
<dbReference type="AlphaFoldDB" id="A0A0B2VPP1"/>
<dbReference type="Proteomes" id="UP000031036">
    <property type="component" value="Unassembled WGS sequence"/>
</dbReference>
<keyword evidence="2" id="KW-1185">Reference proteome</keyword>
<evidence type="ECO:0000313" key="1">
    <source>
        <dbReference type="EMBL" id="KHN83299.1"/>
    </source>
</evidence>
<organism evidence="1 2">
    <name type="scientific">Toxocara canis</name>
    <name type="common">Canine roundworm</name>
    <dbReference type="NCBI Taxonomy" id="6265"/>
    <lineage>
        <taxon>Eukaryota</taxon>
        <taxon>Metazoa</taxon>
        <taxon>Ecdysozoa</taxon>
        <taxon>Nematoda</taxon>
        <taxon>Chromadorea</taxon>
        <taxon>Rhabditida</taxon>
        <taxon>Spirurina</taxon>
        <taxon>Ascaridomorpha</taxon>
        <taxon>Ascaridoidea</taxon>
        <taxon>Toxocaridae</taxon>
        <taxon>Toxocara</taxon>
    </lineage>
</organism>
<reference evidence="1 2" key="1">
    <citation type="submission" date="2014-11" db="EMBL/GenBank/DDBJ databases">
        <title>Genetic blueprint of the zoonotic pathogen Toxocara canis.</title>
        <authorList>
            <person name="Zhu X.-Q."/>
            <person name="Korhonen P.K."/>
            <person name="Cai H."/>
            <person name="Young N.D."/>
            <person name="Nejsum P."/>
            <person name="von Samson-Himmelstjerna G."/>
            <person name="Boag P.R."/>
            <person name="Tan P."/>
            <person name="Li Q."/>
            <person name="Min J."/>
            <person name="Yang Y."/>
            <person name="Wang X."/>
            <person name="Fang X."/>
            <person name="Hall R.S."/>
            <person name="Hofmann A."/>
            <person name="Sternberg P.W."/>
            <person name="Jex A.R."/>
            <person name="Gasser R.B."/>
        </authorList>
    </citation>
    <scope>NUCLEOTIDE SEQUENCE [LARGE SCALE GENOMIC DNA]</scope>
    <source>
        <strain evidence="1">PN_DK_2014</strain>
    </source>
</reference>
<dbReference type="EMBL" id="JPKZ01001202">
    <property type="protein sequence ID" value="KHN83299.1"/>
    <property type="molecule type" value="Genomic_DNA"/>
</dbReference>
<protein>
    <submittedName>
        <fullName evidence="1">Uncharacterized protein</fullName>
    </submittedName>
</protein>
<accession>A0A0B2VPP1</accession>
<sequence length="100" mass="11758">MRRPNIPSCHKQAAKIRPSINNNFYICSVETKRSLWLTYTYSRSRTLLTAERLPRNLQWSSSYSVCRKVKARDYDFHPNRSSPYVSLCQNYNLSHATILS</sequence>
<gene>
    <name evidence="1" type="ORF">Tcan_00718</name>
</gene>
<name>A0A0B2VPP1_TOXCA</name>